<dbReference type="InterPro" id="IPR035906">
    <property type="entry name" value="MetI-like_sf"/>
</dbReference>
<evidence type="ECO:0000313" key="10">
    <source>
        <dbReference type="Proteomes" id="UP000285961"/>
    </source>
</evidence>
<evidence type="ECO:0000256" key="5">
    <source>
        <dbReference type="ARBA" id="ARBA00022989"/>
    </source>
</evidence>
<dbReference type="InterPro" id="IPR000515">
    <property type="entry name" value="MetI-like"/>
</dbReference>
<comment type="caution">
    <text evidence="9">The sequence shown here is derived from an EMBL/GenBank/DDBJ whole genome shotgun (WGS) entry which is preliminary data.</text>
</comment>
<feature type="transmembrane region" description="Helical" evidence="7">
    <location>
        <begin position="103"/>
        <end position="124"/>
    </location>
</feature>
<feature type="domain" description="ABC transmembrane type-1" evidence="8">
    <location>
        <begin position="68"/>
        <end position="261"/>
    </location>
</feature>
<sequence>MGRGGCVIAYILLTALAFFSLAPCLWEVSTSLKSLQEVMRVPQTLFPGDITTENYTEIFQRRPFDRYILNSFVVAAASTSIALIAGAFAAYSVSRMRSKWRAWLMLLFLLPGILPAVLFLVPIYRFFSSIRLTNSLFGLILVHAAFHISIVFWIMENFFERFPRDLVDAARLDGFSHMGAFFRVVLPLAAPVAITAGLLAFIFSWNEFLFALTLVTDDSLRVATVGISMLSGASAYEIPWGQIAAAVVMTSLPVVLLVLAFQRKIVSGLTAGAVKE</sequence>
<evidence type="ECO:0000256" key="4">
    <source>
        <dbReference type="ARBA" id="ARBA00022692"/>
    </source>
</evidence>
<reference evidence="9 10" key="1">
    <citation type="journal article" date="2017" name="ISME J.">
        <title>Energy and carbon metabolisms in a deep terrestrial subsurface fluid microbial community.</title>
        <authorList>
            <person name="Momper L."/>
            <person name="Jungbluth S.P."/>
            <person name="Lee M.D."/>
            <person name="Amend J.P."/>
        </authorList>
    </citation>
    <scope>NUCLEOTIDE SEQUENCE [LARGE SCALE GENOMIC DNA]</scope>
    <source>
        <strain evidence="9">SURF_17</strain>
    </source>
</reference>
<keyword evidence="6 7" id="KW-0472">Membrane</keyword>
<comment type="subcellular location">
    <subcellularLocation>
        <location evidence="1 7">Cell membrane</location>
        <topology evidence="1 7">Multi-pass membrane protein</topology>
    </subcellularLocation>
</comment>
<dbReference type="PROSITE" id="PS50928">
    <property type="entry name" value="ABC_TM1"/>
    <property type="match status" value="1"/>
</dbReference>
<name>A0A419EY24_9BACT</name>
<organism evidence="9 10">
    <name type="scientific">Candidatus Abyssobacteria bacterium SURF_17</name>
    <dbReference type="NCBI Taxonomy" id="2093361"/>
    <lineage>
        <taxon>Bacteria</taxon>
        <taxon>Pseudomonadati</taxon>
        <taxon>Candidatus Hydrogenedentota</taxon>
        <taxon>Candidatus Abyssobacteria</taxon>
    </lineage>
</organism>
<dbReference type="Proteomes" id="UP000285961">
    <property type="component" value="Unassembled WGS sequence"/>
</dbReference>
<evidence type="ECO:0000256" key="7">
    <source>
        <dbReference type="RuleBase" id="RU363032"/>
    </source>
</evidence>
<dbReference type="CDD" id="cd06261">
    <property type="entry name" value="TM_PBP2"/>
    <property type="match status" value="1"/>
</dbReference>
<evidence type="ECO:0000256" key="3">
    <source>
        <dbReference type="ARBA" id="ARBA00022475"/>
    </source>
</evidence>
<feature type="transmembrane region" description="Helical" evidence="7">
    <location>
        <begin position="136"/>
        <end position="159"/>
    </location>
</feature>
<protein>
    <submittedName>
        <fullName evidence="9">Carbohydrate ABC transporter permease</fullName>
    </submittedName>
</protein>
<proteinExistence type="inferred from homology"/>
<feature type="transmembrane region" description="Helical" evidence="7">
    <location>
        <begin position="180"/>
        <end position="205"/>
    </location>
</feature>
<feature type="transmembrane region" description="Helical" evidence="7">
    <location>
        <begin position="238"/>
        <end position="261"/>
    </location>
</feature>
<gene>
    <name evidence="9" type="ORF">C4532_10240</name>
</gene>
<dbReference type="InterPro" id="IPR050901">
    <property type="entry name" value="BP-dep_ABC_trans_perm"/>
</dbReference>
<dbReference type="SUPFAM" id="SSF161098">
    <property type="entry name" value="MetI-like"/>
    <property type="match status" value="1"/>
</dbReference>
<evidence type="ECO:0000259" key="8">
    <source>
        <dbReference type="PROSITE" id="PS50928"/>
    </source>
</evidence>
<dbReference type="PANTHER" id="PTHR32243:SF18">
    <property type="entry name" value="INNER MEMBRANE ABC TRANSPORTER PERMEASE PROTEIN YCJP"/>
    <property type="match status" value="1"/>
</dbReference>
<evidence type="ECO:0000313" key="9">
    <source>
        <dbReference type="EMBL" id="RJP69904.1"/>
    </source>
</evidence>
<dbReference type="AlphaFoldDB" id="A0A419EY24"/>
<feature type="transmembrane region" description="Helical" evidence="7">
    <location>
        <begin position="7"/>
        <end position="28"/>
    </location>
</feature>
<evidence type="ECO:0000256" key="6">
    <source>
        <dbReference type="ARBA" id="ARBA00023136"/>
    </source>
</evidence>
<dbReference type="PANTHER" id="PTHR32243">
    <property type="entry name" value="MALTOSE TRANSPORT SYSTEM PERMEASE-RELATED"/>
    <property type="match status" value="1"/>
</dbReference>
<keyword evidence="2 7" id="KW-0813">Transport</keyword>
<accession>A0A419EY24</accession>
<dbReference type="GO" id="GO:0005886">
    <property type="term" value="C:plasma membrane"/>
    <property type="evidence" value="ECO:0007669"/>
    <property type="project" value="UniProtKB-SubCell"/>
</dbReference>
<evidence type="ECO:0000256" key="1">
    <source>
        <dbReference type="ARBA" id="ARBA00004651"/>
    </source>
</evidence>
<feature type="transmembrane region" description="Helical" evidence="7">
    <location>
        <begin position="67"/>
        <end position="91"/>
    </location>
</feature>
<comment type="similarity">
    <text evidence="7">Belongs to the binding-protein-dependent transport system permease family.</text>
</comment>
<keyword evidence="5 7" id="KW-1133">Transmembrane helix</keyword>
<keyword evidence="4 7" id="KW-0812">Transmembrane</keyword>
<dbReference type="EMBL" id="QZKI01000077">
    <property type="protein sequence ID" value="RJP69904.1"/>
    <property type="molecule type" value="Genomic_DNA"/>
</dbReference>
<dbReference type="Pfam" id="PF00528">
    <property type="entry name" value="BPD_transp_1"/>
    <property type="match status" value="1"/>
</dbReference>
<dbReference type="GO" id="GO:0055085">
    <property type="term" value="P:transmembrane transport"/>
    <property type="evidence" value="ECO:0007669"/>
    <property type="project" value="InterPro"/>
</dbReference>
<dbReference type="Gene3D" id="1.10.3720.10">
    <property type="entry name" value="MetI-like"/>
    <property type="match status" value="1"/>
</dbReference>
<evidence type="ECO:0000256" key="2">
    <source>
        <dbReference type="ARBA" id="ARBA00022448"/>
    </source>
</evidence>
<keyword evidence="3" id="KW-1003">Cell membrane</keyword>